<keyword evidence="1" id="KW-0812">Transmembrane</keyword>
<name>X1CIB7_9ZZZZ</name>
<comment type="caution">
    <text evidence="2">The sequence shown here is derived from an EMBL/GenBank/DDBJ whole genome shotgun (WGS) entry which is preliminary data.</text>
</comment>
<reference evidence="2" key="1">
    <citation type="journal article" date="2014" name="Front. Microbiol.">
        <title>High frequency of phylogenetically diverse reductive dehalogenase-homologous genes in deep subseafloor sedimentary metagenomes.</title>
        <authorList>
            <person name="Kawai M."/>
            <person name="Futagami T."/>
            <person name="Toyoda A."/>
            <person name="Takaki Y."/>
            <person name="Nishi S."/>
            <person name="Hori S."/>
            <person name="Arai W."/>
            <person name="Tsubouchi T."/>
            <person name="Morono Y."/>
            <person name="Uchiyama I."/>
            <person name="Ito T."/>
            <person name="Fujiyama A."/>
            <person name="Inagaki F."/>
            <person name="Takami H."/>
        </authorList>
    </citation>
    <scope>NUCLEOTIDE SEQUENCE</scope>
    <source>
        <strain evidence="2">Expedition CK06-06</strain>
    </source>
</reference>
<dbReference type="AlphaFoldDB" id="X1CIB7"/>
<sequence length="112" mass="11601">MVDNSATISQGMKIRAYGVSASSVRKSIEEITGVNPKKKAVLTKETGRVCTDPEKPGGGGAGYCDCGSPGGDCGEGFVIILVIIAVLMITFALVWTVVMIAFSIITVGGFLK</sequence>
<accession>X1CIB7</accession>
<feature type="non-terminal residue" evidence="2">
    <location>
        <position position="112"/>
    </location>
</feature>
<dbReference type="EMBL" id="BART01036153">
    <property type="protein sequence ID" value="GAH08061.1"/>
    <property type="molecule type" value="Genomic_DNA"/>
</dbReference>
<feature type="transmembrane region" description="Helical" evidence="1">
    <location>
        <begin position="78"/>
        <end position="111"/>
    </location>
</feature>
<proteinExistence type="predicted"/>
<keyword evidence="1" id="KW-1133">Transmembrane helix</keyword>
<protein>
    <submittedName>
        <fullName evidence="2">Uncharacterized protein</fullName>
    </submittedName>
</protein>
<evidence type="ECO:0000256" key="1">
    <source>
        <dbReference type="SAM" id="Phobius"/>
    </source>
</evidence>
<gene>
    <name evidence="2" type="ORF">S01H4_61094</name>
</gene>
<keyword evidence="1" id="KW-0472">Membrane</keyword>
<organism evidence="2">
    <name type="scientific">marine sediment metagenome</name>
    <dbReference type="NCBI Taxonomy" id="412755"/>
    <lineage>
        <taxon>unclassified sequences</taxon>
        <taxon>metagenomes</taxon>
        <taxon>ecological metagenomes</taxon>
    </lineage>
</organism>
<evidence type="ECO:0000313" key="2">
    <source>
        <dbReference type="EMBL" id="GAH08061.1"/>
    </source>
</evidence>